<evidence type="ECO:0000256" key="5">
    <source>
        <dbReference type="ARBA" id="ARBA00023152"/>
    </source>
</evidence>
<dbReference type="Proteomes" id="UP001634007">
    <property type="component" value="Unassembled WGS sequence"/>
</dbReference>
<dbReference type="AlphaFoldDB" id="A0ABD3JSG7"/>
<evidence type="ECO:0000256" key="3">
    <source>
        <dbReference type="ARBA" id="ARBA00010387"/>
    </source>
</evidence>
<comment type="pathway">
    <text evidence="2">Carbohydrate degradation; glycolysis; D-glyceraldehyde 3-phosphate and glycerone phosphate from D-glucose: step 4/4.</text>
</comment>
<evidence type="ECO:0000256" key="4">
    <source>
        <dbReference type="ARBA" id="ARBA00013068"/>
    </source>
</evidence>
<dbReference type="NCBIfam" id="NF033379">
    <property type="entry name" value="FrucBisAld_I"/>
    <property type="match status" value="1"/>
</dbReference>
<protein>
    <recommendedName>
        <fullName evidence="4">fructose-bisphosphate aldolase</fullName>
        <ecNumber evidence="4">4.1.2.13</ecNumber>
    </recommendedName>
</protein>
<evidence type="ECO:0000256" key="2">
    <source>
        <dbReference type="ARBA" id="ARBA00004714"/>
    </source>
</evidence>
<comment type="caution">
    <text evidence="7">The sequence shown here is derived from an EMBL/GenBank/DDBJ whole genome shotgun (WGS) entry which is preliminary data.</text>
</comment>
<evidence type="ECO:0000313" key="8">
    <source>
        <dbReference type="Proteomes" id="UP001634007"/>
    </source>
</evidence>
<evidence type="ECO:0000256" key="1">
    <source>
        <dbReference type="ARBA" id="ARBA00000441"/>
    </source>
</evidence>
<dbReference type="PANTHER" id="PTHR11627">
    <property type="entry name" value="FRUCTOSE-BISPHOSPHATE ALDOLASE"/>
    <property type="match status" value="1"/>
</dbReference>
<sequence>MPPYAGKYHDELLANAALLGTPGKGIIDAEESTGTISKLSIDVNVGDSQNYTIFELVSDPPDPLKYISGMILDEETLNRENANGKCPVDILNESAVLAGIKADKGTVKLAGTNGETTTAGLDGLAEQCEKYYEAGVRFATWHAVFKIGPNEPSQLAVKENARGLASFAVNCQESGLVPILEPEILVDGVHSIDKCAEVTERVLAACYKALHDRSVLLQGTLLMTNMVTPGSEAPKVIPEVIAECTILSMRETVLAAVPAIIFLSHGQSKSEAVLNLNAMNKPKSKKAKRSSNTTRIVNNPWSLSFSFGQALQQSILNAWAGAEENFDEARATLLKIFKANSEAALGTYRGNPQMDEEAALRTYKGKAKLIEGTSGSRRV</sequence>
<comment type="similarity">
    <text evidence="3">Belongs to the class I fructose-bisphosphate aldolase family.</text>
</comment>
<dbReference type="EC" id="4.1.2.13" evidence="4"/>
<keyword evidence="8" id="KW-1185">Reference proteome</keyword>
<dbReference type="GO" id="GO:0006096">
    <property type="term" value="P:glycolytic process"/>
    <property type="evidence" value="ECO:0007669"/>
    <property type="project" value="UniProtKB-KW"/>
</dbReference>
<dbReference type="GO" id="GO:0004332">
    <property type="term" value="F:fructose-bisphosphate aldolase activity"/>
    <property type="evidence" value="ECO:0007669"/>
    <property type="project" value="UniProtKB-EC"/>
</dbReference>
<dbReference type="Pfam" id="PF00274">
    <property type="entry name" value="Glycolytic"/>
    <property type="match status" value="1"/>
</dbReference>
<proteinExistence type="inferred from homology"/>
<dbReference type="SUPFAM" id="SSF51569">
    <property type="entry name" value="Aldolase"/>
    <property type="match status" value="1"/>
</dbReference>
<comment type="catalytic activity">
    <reaction evidence="1">
        <text>beta-D-fructose 1,6-bisphosphate = D-glyceraldehyde 3-phosphate + dihydroxyacetone phosphate</text>
        <dbReference type="Rhea" id="RHEA:14729"/>
        <dbReference type="ChEBI" id="CHEBI:32966"/>
        <dbReference type="ChEBI" id="CHEBI:57642"/>
        <dbReference type="ChEBI" id="CHEBI:59776"/>
        <dbReference type="EC" id="4.1.2.13"/>
    </reaction>
</comment>
<evidence type="ECO:0000256" key="6">
    <source>
        <dbReference type="ARBA" id="ARBA00023239"/>
    </source>
</evidence>
<dbReference type="EMBL" id="JBJKBG010000008">
    <property type="protein sequence ID" value="KAL3726450.1"/>
    <property type="molecule type" value="Genomic_DNA"/>
</dbReference>
<evidence type="ECO:0000313" key="7">
    <source>
        <dbReference type="EMBL" id="KAL3726450.1"/>
    </source>
</evidence>
<keyword evidence="6" id="KW-0456">Lyase</keyword>
<name>A0ABD3JSG7_EUCGL</name>
<organism evidence="7 8">
    <name type="scientific">Eucalyptus globulus</name>
    <name type="common">Tasmanian blue gum</name>
    <dbReference type="NCBI Taxonomy" id="34317"/>
    <lineage>
        <taxon>Eukaryota</taxon>
        <taxon>Viridiplantae</taxon>
        <taxon>Streptophyta</taxon>
        <taxon>Embryophyta</taxon>
        <taxon>Tracheophyta</taxon>
        <taxon>Spermatophyta</taxon>
        <taxon>Magnoliopsida</taxon>
        <taxon>eudicotyledons</taxon>
        <taxon>Gunneridae</taxon>
        <taxon>Pentapetalae</taxon>
        <taxon>rosids</taxon>
        <taxon>malvids</taxon>
        <taxon>Myrtales</taxon>
        <taxon>Myrtaceae</taxon>
        <taxon>Myrtoideae</taxon>
        <taxon>Eucalypteae</taxon>
        <taxon>Eucalyptus</taxon>
    </lineage>
</organism>
<dbReference type="InterPro" id="IPR013785">
    <property type="entry name" value="Aldolase_TIM"/>
</dbReference>
<keyword evidence="5" id="KW-0324">Glycolysis</keyword>
<dbReference type="Gene3D" id="3.20.20.70">
    <property type="entry name" value="Aldolase class I"/>
    <property type="match status" value="1"/>
</dbReference>
<dbReference type="InterPro" id="IPR000741">
    <property type="entry name" value="FBA_I"/>
</dbReference>
<reference evidence="7 8" key="1">
    <citation type="submission" date="2024-11" db="EMBL/GenBank/DDBJ databases">
        <title>Chromosome-level genome assembly of Eucalyptus globulus Labill. provides insights into its genome evolution.</title>
        <authorList>
            <person name="Li X."/>
        </authorList>
    </citation>
    <scope>NUCLEOTIDE SEQUENCE [LARGE SCALE GENOMIC DNA]</scope>
    <source>
        <strain evidence="7">CL2024</strain>
        <tissue evidence="7">Fresh tender leaves</tissue>
    </source>
</reference>
<accession>A0ABD3JSG7</accession>
<gene>
    <name evidence="7" type="ORF">ACJRO7_031361</name>
</gene>